<feature type="compositionally biased region" description="Basic residues" evidence="1">
    <location>
        <begin position="367"/>
        <end position="385"/>
    </location>
</feature>
<feature type="region of interest" description="Disordered" evidence="1">
    <location>
        <begin position="360"/>
        <end position="400"/>
    </location>
</feature>
<feature type="compositionally biased region" description="Low complexity" evidence="1">
    <location>
        <begin position="285"/>
        <end position="297"/>
    </location>
</feature>
<feature type="compositionally biased region" description="Basic residues" evidence="1">
    <location>
        <begin position="275"/>
        <end position="284"/>
    </location>
</feature>
<feature type="region of interest" description="Disordered" evidence="1">
    <location>
        <begin position="1"/>
        <end position="59"/>
    </location>
</feature>
<evidence type="ECO:0000313" key="3">
    <source>
        <dbReference type="Proteomes" id="UP000620124"/>
    </source>
</evidence>
<comment type="caution">
    <text evidence="2">The sequence shown here is derived from an EMBL/GenBank/DDBJ whole genome shotgun (WGS) entry which is preliminary data.</text>
</comment>
<organism evidence="2 3">
    <name type="scientific">Mycena venus</name>
    <dbReference type="NCBI Taxonomy" id="2733690"/>
    <lineage>
        <taxon>Eukaryota</taxon>
        <taxon>Fungi</taxon>
        <taxon>Dikarya</taxon>
        <taxon>Basidiomycota</taxon>
        <taxon>Agaricomycotina</taxon>
        <taxon>Agaricomycetes</taxon>
        <taxon>Agaricomycetidae</taxon>
        <taxon>Agaricales</taxon>
        <taxon>Marasmiineae</taxon>
        <taxon>Mycenaceae</taxon>
        <taxon>Mycena</taxon>
    </lineage>
</organism>
<feature type="compositionally biased region" description="Polar residues" evidence="1">
    <location>
        <begin position="21"/>
        <end position="40"/>
    </location>
</feature>
<feature type="region of interest" description="Disordered" evidence="1">
    <location>
        <begin position="205"/>
        <end position="324"/>
    </location>
</feature>
<protein>
    <submittedName>
        <fullName evidence="2">Uncharacterized protein</fullName>
    </submittedName>
</protein>
<reference evidence="2" key="1">
    <citation type="submission" date="2020-05" db="EMBL/GenBank/DDBJ databases">
        <title>Mycena genomes resolve the evolution of fungal bioluminescence.</title>
        <authorList>
            <person name="Tsai I.J."/>
        </authorList>
    </citation>
    <scope>NUCLEOTIDE SEQUENCE</scope>
    <source>
        <strain evidence="2">CCC161011</strain>
    </source>
</reference>
<accession>A0A8H6X8Z0</accession>
<feature type="compositionally biased region" description="Basic residues" evidence="1">
    <location>
        <begin position="235"/>
        <end position="249"/>
    </location>
</feature>
<evidence type="ECO:0000256" key="1">
    <source>
        <dbReference type="SAM" id="MobiDB-lite"/>
    </source>
</evidence>
<proteinExistence type="predicted"/>
<keyword evidence="3" id="KW-1185">Reference proteome</keyword>
<dbReference type="AlphaFoldDB" id="A0A8H6X8Z0"/>
<name>A0A8H6X8Z0_9AGAR</name>
<gene>
    <name evidence="2" type="ORF">MVEN_02100000</name>
</gene>
<dbReference type="EMBL" id="JACAZI010000022">
    <property type="protein sequence ID" value="KAF7336653.1"/>
    <property type="molecule type" value="Genomic_DNA"/>
</dbReference>
<evidence type="ECO:0000313" key="2">
    <source>
        <dbReference type="EMBL" id="KAF7336653.1"/>
    </source>
</evidence>
<dbReference type="OrthoDB" id="3245731at2759"/>
<sequence>MVFGLFSGKKPDPKPEPKPLASTSIQLRTPSPSVIESSSPRVDDSCPPITPSPPPEDVTDPTALRALIQSIPSKTVHSYILSHLSTASPQALTYLSAFFSDLEVPPTLHCVRCHKGYFDVENNDRSCLVGHDDESAEVERVGKGAGYETLWGCCGKTVDGDGDMGPPDGWCYEGMHTTDPKRARFRADSTIHDDKLTSCARLRCHEPQSASRKRSRRAVDADSDDSDSDSSASHRSVRTTRSRTSKKARIVREPSSDDDVDMADPLSVYASPKSKSNRKPRARSVARSVASAASTRVKPAKPRSTIHFSDPPSPSKKPPSTRLAPSLSSITAAASFTSTTTSTSITETSTQTMNVVVAPSAKPPATKIKRAMQPKSKPKSTKQPKRLNEVVESSIAGETA</sequence>
<dbReference type="Proteomes" id="UP000620124">
    <property type="component" value="Unassembled WGS sequence"/>
</dbReference>